<organism evidence="12 13">
    <name type="scientific">Salinibacter ruber</name>
    <dbReference type="NCBI Taxonomy" id="146919"/>
    <lineage>
        <taxon>Bacteria</taxon>
        <taxon>Pseudomonadati</taxon>
        <taxon>Rhodothermota</taxon>
        <taxon>Rhodothermia</taxon>
        <taxon>Rhodothermales</taxon>
        <taxon>Salinibacteraceae</taxon>
        <taxon>Salinibacter</taxon>
    </lineage>
</organism>
<evidence type="ECO:0000313" key="10">
    <source>
        <dbReference type="EMBL" id="MCS3952220.1"/>
    </source>
</evidence>
<dbReference type="EMBL" id="JANUBF010000008">
    <property type="protein sequence ID" value="MCS4036400.1"/>
    <property type="molecule type" value="Genomic_DNA"/>
</dbReference>
<dbReference type="Pfam" id="PF10609">
    <property type="entry name" value="ParA"/>
    <property type="match status" value="1"/>
</dbReference>
<gene>
    <name evidence="12" type="ORF">GGP45_001778</name>
    <name evidence="9" type="ORF">GGP82_001460</name>
    <name evidence="10" type="ORF">GGP83_002183</name>
    <name evidence="11" type="ORF">GGQ01_001461</name>
</gene>
<keyword evidence="5 6" id="KW-0411">Iron-sulfur</keyword>
<dbReference type="Pfam" id="PF01883">
    <property type="entry name" value="FeS_assembly_P"/>
    <property type="match status" value="1"/>
</dbReference>
<evidence type="ECO:0000313" key="12">
    <source>
        <dbReference type="EMBL" id="MCS4121425.1"/>
    </source>
</evidence>
<sequence>MSVPREDILDVLRQIKHPKEEKDIIRLDMVKDLTIEDGHVSFTVVVKDPDGPFASQVEEACQRLLHEEVSRELTVDVEVDSEMIPLGDDVMVGDQGGEKQQTSGEDGVQNTIAVASGKGGVGKSTVAVNLAMSLSEQGYEVALVDTDIYGPSIPKMMGMEGEKPRVNDERKMVPLEKHGVKTLSMGFMVDPDQAVVWRGPMVTKAVRQFLGDVDWGDIEYMILDLPPGTGDVQLTIVQTIPLTGAVIVSTPQDLALADARKGKAMFDNVNVPVVGMVENMAYFSPPDQPDRKYYLFGRAGAQELAQELDVPFLGEVPIQQEIRKSSDQGTPIVRSAPDSASTQAFAEIADQLTEQVALRNAEDDPTQKIEILYE</sequence>
<keyword evidence="1 6" id="KW-0479">Metal-binding</keyword>
<keyword evidence="6" id="KW-0378">Hydrolase</keyword>
<dbReference type="InterPro" id="IPR034904">
    <property type="entry name" value="FSCA_dom_sf"/>
</dbReference>
<evidence type="ECO:0000256" key="6">
    <source>
        <dbReference type="HAMAP-Rule" id="MF_02040"/>
    </source>
</evidence>
<dbReference type="SUPFAM" id="SSF52540">
    <property type="entry name" value="P-loop containing nucleoside triphosphate hydrolases"/>
    <property type="match status" value="1"/>
</dbReference>
<dbReference type="Proteomes" id="UP001155040">
    <property type="component" value="Unassembled WGS sequence"/>
</dbReference>
<dbReference type="GO" id="GO:0005524">
    <property type="term" value="F:ATP binding"/>
    <property type="evidence" value="ECO:0007669"/>
    <property type="project" value="UniProtKB-UniRule"/>
</dbReference>
<dbReference type="PANTHER" id="PTHR42961:SF2">
    <property type="entry name" value="IRON-SULFUR PROTEIN NUBPL"/>
    <property type="match status" value="1"/>
</dbReference>
<dbReference type="EMBL" id="JANUBB010000008">
    <property type="protein sequence ID" value="MCS3952220.1"/>
    <property type="molecule type" value="Genomic_DNA"/>
</dbReference>
<dbReference type="Gene3D" id="3.30.300.130">
    <property type="entry name" value="Fe-S cluster assembly (FSCA)"/>
    <property type="match status" value="1"/>
</dbReference>
<evidence type="ECO:0000256" key="5">
    <source>
        <dbReference type="ARBA" id="ARBA00023014"/>
    </source>
</evidence>
<comment type="similarity">
    <text evidence="6">Belongs to the Mrp/NBP35 ATP-binding proteins family.</text>
</comment>
<protein>
    <recommendedName>
        <fullName evidence="6">Iron-sulfur cluster carrier protein</fullName>
    </recommendedName>
</protein>
<dbReference type="InterPro" id="IPR002744">
    <property type="entry name" value="MIP18-like"/>
</dbReference>
<reference evidence="12" key="1">
    <citation type="submission" date="2022-08" db="EMBL/GenBank/DDBJ databases">
        <title>Genomic Encyclopedia of Type Strains, Phase V (KMG-V): Genome sequencing to study the core and pangenomes of soil and plant-associated prokaryotes.</title>
        <authorList>
            <person name="Whitman W."/>
        </authorList>
    </citation>
    <scope>NUCLEOTIDE SEQUENCE</scope>
    <source>
        <strain evidence="9">SP2016B</strain>
        <strain evidence="10">SP2017</strain>
        <strain evidence="11">SP3012</strain>
        <strain evidence="12">SP3026</strain>
    </source>
</reference>
<dbReference type="AlphaFoldDB" id="A0A840EE43"/>
<evidence type="ECO:0000256" key="4">
    <source>
        <dbReference type="ARBA" id="ARBA00023004"/>
    </source>
</evidence>
<comment type="function">
    <text evidence="6">Binds and transfers iron-sulfur (Fe-S) clusters to target apoproteins. Can hydrolyze ATP.</text>
</comment>
<feature type="domain" description="MIP18 family-like" evidence="8">
    <location>
        <begin position="5"/>
        <end position="66"/>
    </location>
</feature>
<feature type="region of interest" description="Disordered" evidence="7">
    <location>
        <begin position="87"/>
        <end position="106"/>
    </location>
</feature>
<dbReference type="GO" id="GO:0140663">
    <property type="term" value="F:ATP-dependent FeS chaperone activity"/>
    <property type="evidence" value="ECO:0007669"/>
    <property type="project" value="InterPro"/>
</dbReference>
<evidence type="ECO:0000313" key="11">
    <source>
        <dbReference type="EMBL" id="MCS4036400.1"/>
    </source>
</evidence>
<dbReference type="HAMAP" id="MF_02040">
    <property type="entry name" value="Mrp_NBP35"/>
    <property type="match status" value="1"/>
</dbReference>
<dbReference type="EMBL" id="JANUBL010000003">
    <property type="protein sequence ID" value="MCS4121425.1"/>
    <property type="molecule type" value="Genomic_DNA"/>
</dbReference>
<keyword evidence="4 6" id="KW-0408">Iron</keyword>
<dbReference type="GO" id="GO:0051539">
    <property type="term" value="F:4 iron, 4 sulfur cluster binding"/>
    <property type="evidence" value="ECO:0007669"/>
    <property type="project" value="TreeGrafter"/>
</dbReference>
<dbReference type="RefSeq" id="WP_011403585.1">
    <property type="nucleotide sequence ID" value="NZ_CALTRV010000013.1"/>
</dbReference>
<dbReference type="CDD" id="cd02037">
    <property type="entry name" value="Mrp_NBP35"/>
    <property type="match status" value="1"/>
</dbReference>
<dbReference type="GO" id="GO:0016226">
    <property type="term" value="P:iron-sulfur cluster assembly"/>
    <property type="evidence" value="ECO:0007669"/>
    <property type="project" value="InterPro"/>
</dbReference>
<evidence type="ECO:0000259" key="8">
    <source>
        <dbReference type="Pfam" id="PF01883"/>
    </source>
</evidence>
<keyword evidence="3 6" id="KW-0067">ATP-binding</keyword>
<evidence type="ECO:0000313" key="13">
    <source>
        <dbReference type="Proteomes" id="UP001155144"/>
    </source>
</evidence>
<dbReference type="SUPFAM" id="SSF117916">
    <property type="entry name" value="Fe-S cluster assembly (FSCA) domain-like"/>
    <property type="match status" value="1"/>
</dbReference>
<dbReference type="GO" id="GO:0016887">
    <property type="term" value="F:ATP hydrolysis activity"/>
    <property type="evidence" value="ECO:0007669"/>
    <property type="project" value="UniProtKB-UniRule"/>
</dbReference>
<comment type="subunit">
    <text evidence="6">Homodimer.</text>
</comment>
<evidence type="ECO:0000313" key="9">
    <source>
        <dbReference type="EMBL" id="MCS3864911.1"/>
    </source>
</evidence>
<dbReference type="GO" id="GO:0046872">
    <property type="term" value="F:metal ion binding"/>
    <property type="evidence" value="ECO:0007669"/>
    <property type="project" value="UniProtKB-KW"/>
</dbReference>
<proteinExistence type="inferred from homology"/>
<accession>A0A840EE43</accession>
<evidence type="ECO:0000256" key="3">
    <source>
        <dbReference type="ARBA" id="ARBA00022840"/>
    </source>
</evidence>
<comment type="caution">
    <text evidence="12">The sequence shown here is derived from an EMBL/GenBank/DDBJ whole genome shotgun (WGS) entry which is preliminary data.</text>
</comment>
<dbReference type="InterPro" id="IPR019591">
    <property type="entry name" value="Mrp/NBP35_ATP-bd"/>
</dbReference>
<evidence type="ECO:0000256" key="1">
    <source>
        <dbReference type="ARBA" id="ARBA00022723"/>
    </source>
</evidence>
<name>A0A840EE43_9BACT</name>
<dbReference type="InterPro" id="IPR044304">
    <property type="entry name" value="NUBPL-like"/>
</dbReference>
<dbReference type="Proteomes" id="UP001155034">
    <property type="component" value="Unassembled WGS sequence"/>
</dbReference>
<dbReference type="EMBL" id="JANTYZ010000003">
    <property type="protein sequence ID" value="MCS3864911.1"/>
    <property type="molecule type" value="Genomic_DNA"/>
</dbReference>
<evidence type="ECO:0000256" key="7">
    <source>
        <dbReference type="SAM" id="MobiDB-lite"/>
    </source>
</evidence>
<keyword evidence="2 6" id="KW-0547">Nucleotide-binding</keyword>
<dbReference type="Proteomes" id="UP001155010">
    <property type="component" value="Unassembled WGS sequence"/>
</dbReference>
<evidence type="ECO:0000256" key="2">
    <source>
        <dbReference type="ARBA" id="ARBA00022741"/>
    </source>
</evidence>
<dbReference type="PANTHER" id="PTHR42961">
    <property type="entry name" value="IRON-SULFUR PROTEIN NUBPL"/>
    <property type="match status" value="1"/>
</dbReference>
<dbReference type="Proteomes" id="UP001155144">
    <property type="component" value="Unassembled WGS sequence"/>
</dbReference>
<feature type="binding site" evidence="6">
    <location>
        <begin position="117"/>
        <end position="124"/>
    </location>
    <ligand>
        <name>ATP</name>
        <dbReference type="ChEBI" id="CHEBI:30616"/>
    </ligand>
</feature>
<dbReference type="FunFam" id="3.40.50.300:FF:001278">
    <property type="entry name" value="Iron-sulfur cluster carrier protein"/>
    <property type="match status" value="1"/>
</dbReference>
<dbReference type="InterPro" id="IPR033756">
    <property type="entry name" value="YlxH/NBP35"/>
</dbReference>
<dbReference type="InterPro" id="IPR027417">
    <property type="entry name" value="P-loop_NTPase"/>
</dbReference>
<dbReference type="Gene3D" id="3.40.50.300">
    <property type="entry name" value="P-loop containing nucleotide triphosphate hydrolases"/>
    <property type="match status" value="1"/>
</dbReference>